<protein>
    <recommendedName>
        <fullName evidence="3">MAM domain-containing protein</fullName>
    </recommendedName>
</protein>
<name>A0AAN8WXH9_HALRR</name>
<dbReference type="Proteomes" id="UP001381693">
    <property type="component" value="Unassembled WGS sequence"/>
</dbReference>
<keyword evidence="2" id="KW-1185">Reference proteome</keyword>
<accession>A0AAN8WXH9</accession>
<sequence length="147" mass="16744">MNGGRWILANWNNINSSLNIPQPSNGENFLLIERYDIFSGIISLESPRIELPPGSTKQLQLKFWMRGSVTYPTALRFRVKGYGGSYDEMPFLNLERYGDTNNPQWTPLQKYYTIPTDSIDTYFQLVIEADVGGDMNNLVAVDDISII</sequence>
<organism evidence="1 2">
    <name type="scientific">Halocaridina rubra</name>
    <name type="common">Hawaiian red shrimp</name>
    <dbReference type="NCBI Taxonomy" id="373956"/>
    <lineage>
        <taxon>Eukaryota</taxon>
        <taxon>Metazoa</taxon>
        <taxon>Ecdysozoa</taxon>
        <taxon>Arthropoda</taxon>
        <taxon>Crustacea</taxon>
        <taxon>Multicrustacea</taxon>
        <taxon>Malacostraca</taxon>
        <taxon>Eumalacostraca</taxon>
        <taxon>Eucarida</taxon>
        <taxon>Decapoda</taxon>
        <taxon>Pleocyemata</taxon>
        <taxon>Caridea</taxon>
        <taxon>Atyoidea</taxon>
        <taxon>Atyidae</taxon>
        <taxon>Halocaridina</taxon>
    </lineage>
</organism>
<dbReference type="AlphaFoldDB" id="A0AAN8WXH9"/>
<comment type="caution">
    <text evidence="1">The sequence shown here is derived from an EMBL/GenBank/DDBJ whole genome shotgun (WGS) entry which is preliminary data.</text>
</comment>
<evidence type="ECO:0000313" key="1">
    <source>
        <dbReference type="EMBL" id="KAK7074175.1"/>
    </source>
</evidence>
<evidence type="ECO:0000313" key="2">
    <source>
        <dbReference type="Proteomes" id="UP001381693"/>
    </source>
</evidence>
<dbReference type="SUPFAM" id="SSF49899">
    <property type="entry name" value="Concanavalin A-like lectins/glucanases"/>
    <property type="match status" value="1"/>
</dbReference>
<dbReference type="EMBL" id="JAXCGZ010011750">
    <property type="protein sequence ID" value="KAK7074175.1"/>
    <property type="molecule type" value="Genomic_DNA"/>
</dbReference>
<evidence type="ECO:0008006" key="3">
    <source>
        <dbReference type="Google" id="ProtNLM"/>
    </source>
</evidence>
<dbReference type="Gene3D" id="2.60.120.200">
    <property type="match status" value="1"/>
</dbReference>
<dbReference type="InterPro" id="IPR013320">
    <property type="entry name" value="ConA-like_dom_sf"/>
</dbReference>
<proteinExistence type="predicted"/>
<reference evidence="1 2" key="1">
    <citation type="submission" date="2023-11" db="EMBL/GenBank/DDBJ databases">
        <title>Halocaridina rubra genome assembly.</title>
        <authorList>
            <person name="Smith C."/>
        </authorList>
    </citation>
    <scope>NUCLEOTIDE SEQUENCE [LARGE SCALE GENOMIC DNA]</scope>
    <source>
        <strain evidence="1">EP-1</strain>
        <tissue evidence="1">Whole</tissue>
    </source>
</reference>
<gene>
    <name evidence="1" type="ORF">SK128_020381</name>
</gene>